<gene>
    <name evidence="5" type="ORF">NKR23_g6834</name>
</gene>
<dbReference type="InterPro" id="IPR051478">
    <property type="entry name" value="Beta-lactamase-like_AB/R"/>
</dbReference>
<dbReference type="EMBL" id="JANBVO010000020">
    <property type="protein sequence ID" value="KAJ9142944.1"/>
    <property type="molecule type" value="Genomic_DNA"/>
</dbReference>
<dbReference type="Pfam" id="PF26335">
    <property type="entry name" value="ARB_00930_C"/>
    <property type="match status" value="1"/>
</dbReference>
<dbReference type="InterPro" id="IPR058664">
    <property type="entry name" value="ARB_00930-like_C"/>
</dbReference>
<comment type="similarity">
    <text evidence="1">Belongs to the beta-lactamase family.</text>
</comment>
<keyword evidence="2" id="KW-0732">Signal</keyword>
<dbReference type="SUPFAM" id="SSF56601">
    <property type="entry name" value="beta-lactamase/transpeptidase-like"/>
    <property type="match status" value="1"/>
</dbReference>
<feature type="domain" description="Beta-lactamase-related" evidence="3">
    <location>
        <begin position="100"/>
        <end position="408"/>
    </location>
</feature>
<feature type="domain" description="Beta-lactamase-like ARB-00930-like C-terminal" evidence="4">
    <location>
        <begin position="431"/>
        <end position="580"/>
    </location>
</feature>
<keyword evidence="6" id="KW-1185">Reference proteome</keyword>
<evidence type="ECO:0000259" key="3">
    <source>
        <dbReference type="Pfam" id="PF00144"/>
    </source>
</evidence>
<accession>A0AA38RNB6</accession>
<evidence type="ECO:0000313" key="5">
    <source>
        <dbReference type="EMBL" id="KAJ9142944.1"/>
    </source>
</evidence>
<dbReference type="InterPro" id="IPR001466">
    <property type="entry name" value="Beta-lactam-related"/>
</dbReference>
<dbReference type="PANTHER" id="PTHR22935:SF95">
    <property type="entry name" value="BETA-LACTAMASE-LIKE 1-RELATED"/>
    <property type="match status" value="1"/>
</dbReference>
<protein>
    <submittedName>
        <fullName evidence="5">Beta-lactamase/transpeptidase-like protein</fullName>
    </submittedName>
</protein>
<evidence type="ECO:0000256" key="2">
    <source>
        <dbReference type="SAM" id="SignalP"/>
    </source>
</evidence>
<dbReference type="Proteomes" id="UP001174694">
    <property type="component" value="Unassembled WGS sequence"/>
</dbReference>
<comment type="caution">
    <text evidence="5">The sequence shown here is derived from an EMBL/GenBank/DDBJ whole genome shotgun (WGS) entry which is preliminary data.</text>
</comment>
<sequence length="584" mass="62463">MATRLYNHFLHALVLGSAMITLGGASATGHCPPFGPVFPASTSPSKSPDVQNAIVSIVEDFDNMTSEFEFSAVSIGVRSIHENLPLILKQYTPPVLSPGATTKVDPDTVFRIGSSTKLFTMLAILKLPGISLDDPILKYLPELSSMARSVGAPGFLAPAWDDITLGSLASHLSGIGVDFATDLTNYPINWTALGLPTVNASFSPNCAGLFGIPPCNSSDFYRGFGNHDVVFAPFTSPVYSNIGYAILALVVESVSNTTFETFVQEEILDPLGMNTTALSSIPGAEGEAFALADDPFWGSDIGFEDPTGAYYSTTNDLLRFATAILDNTLLSPVQTRKWLKPRTSTSSPGTQLGDVWEIYRSADLTSDKRLIEVYTKSGDLGNYHSMLALVPDYDVVITILVAGNETSSFTGAALLSDIVTRLLPALETAGRSESGTNLAGTYRDEAANSTLTLSLDEGPGFSVAEWTVRGVDFLSHFAAFADPLSPPAADAQPVPARLYPTDARSDTQQAWRAVFETTNAEERAQQDAAVFWEGGSCVTWAGLDRLVYQYKALDEVMFTLEGGSATGLVLPAFEVELKRTNCSA</sequence>
<feature type="signal peptide" evidence="2">
    <location>
        <begin position="1"/>
        <end position="25"/>
    </location>
</feature>
<dbReference type="Gene3D" id="3.40.710.10">
    <property type="entry name" value="DD-peptidase/beta-lactamase superfamily"/>
    <property type="match status" value="1"/>
</dbReference>
<proteinExistence type="inferred from homology"/>
<name>A0AA38RNB6_9PEZI</name>
<dbReference type="PANTHER" id="PTHR22935">
    <property type="entry name" value="PENICILLIN-BINDING PROTEIN"/>
    <property type="match status" value="1"/>
</dbReference>
<evidence type="ECO:0000256" key="1">
    <source>
        <dbReference type="ARBA" id="ARBA00038473"/>
    </source>
</evidence>
<evidence type="ECO:0000313" key="6">
    <source>
        <dbReference type="Proteomes" id="UP001174694"/>
    </source>
</evidence>
<dbReference type="Pfam" id="PF00144">
    <property type="entry name" value="Beta-lactamase"/>
    <property type="match status" value="1"/>
</dbReference>
<evidence type="ECO:0000259" key="4">
    <source>
        <dbReference type="Pfam" id="PF26335"/>
    </source>
</evidence>
<dbReference type="InterPro" id="IPR012338">
    <property type="entry name" value="Beta-lactam/transpept-like"/>
</dbReference>
<feature type="chain" id="PRO_5041355651" evidence="2">
    <location>
        <begin position="26"/>
        <end position="584"/>
    </location>
</feature>
<reference evidence="5" key="1">
    <citation type="submission" date="2022-07" db="EMBL/GenBank/DDBJ databases">
        <title>Fungi with potential for degradation of polypropylene.</title>
        <authorList>
            <person name="Gostincar C."/>
        </authorList>
    </citation>
    <scope>NUCLEOTIDE SEQUENCE</scope>
    <source>
        <strain evidence="5">EXF-13308</strain>
    </source>
</reference>
<organism evidence="5 6">
    <name type="scientific">Pleurostoma richardsiae</name>
    <dbReference type="NCBI Taxonomy" id="41990"/>
    <lineage>
        <taxon>Eukaryota</taxon>
        <taxon>Fungi</taxon>
        <taxon>Dikarya</taxon>
        <taxon>Ascomycota</taxon>
        <taxon>Pezizomycotina</taxon>
        <taxon>Sordariomycetes</taxon>
        <taxon>Sordariomycetidae</taxon>
        <taxon>Calosphaeriales</taxon>
        <taxon>Pleurostomataceae</taxon>
        <taxon>Pleurostoma</taxon>
    </lineage>
</organism>
<dbReference type="AlphaFoldDB" id="A0AA38RNB6"/>